<evidence type="ECO:0000256" key="3">
    <source>
        <dbReference type="ARBA" id="ARBA00022896"/>
    </source>
</evidence>
<feature type="domain" description="Fe2OG dioxygenase" evidence="7">
    <location>
        <begin position="90"/>
        <end position="194"/>
    </location>
</feature>
<dbReference type="PANTHER" id="PTHR12907:SF26">
    <property type="entry name" value="HIF PROLYL HYDROXYLASE, ISOFORM C"/>
    <property type="match status" value="1"/>
</dbReference>
<dbReference type="SUPFAM" id="SSF51197">
    <property type="entry name" value="Clavaminate synthase-like"/>
    <property type="match status" value="1"/>
</dbReference>
<keyword evidence="3" id="KW-0847">Vitamin C</keyword>
<keyword evidence="5" id="KW-0560">Oxidoreductase</keyword>
<protein>
    <submittedName>
        <fullName evidence="8">2OG-Fe(II) oxygenase</fullName>
    </submittedName>
</protein>
<gene>
    <name evidence="8" type="ORF">ACFSSA_08725</name>
</gene>
<keyword evidence="6" id="KW-0408">Iron</keyword>
<dbReference type="InterPro" id="IPR005123">
    <property type="entry name" value="Oxoglu/Fe-dep_dioxygenase_dom"/>
</dbReference>
<evidence type="ECO:0000256" key="6">
    <source>
        <dbReference type="ARBA" id="ARBA00023004"/>
    </source>
</evidence>
<dbReference type="InterPro" id="IPR044862">
    <property type="entry name" value="Pro_4_hyd_alph_FE2OG_OXY"/>
</dbReference>
<dbReference type="RefSeq" id="WP_386820047.1">
    <property type="nucleotide sequence ID" value="NZ_JBHUIT010000012.1"/>
</dbReference>
<evidence type="ECO:0000256" key="2">
    <source>
        <dbReference type="ARBA" id="ARBA00022723"/>
    </source>
</evidence>
<reference evidence="9" key="1">
    <citation type="journal article" date="2019" name="Int. J. Syst. Evol. Microbiol.">
        <title>The Global Catalogue of Microorganisms (GCM) 10K type strain sequencing project: providing services to taxonomists for standard genome sequencing and annotation.</title>
        <authorList>
            <consortium name="The Broad Institute Genomics Platform"/>
            <consortium name="The Broad Institute Genome Sequencing Center for Infectious Disease"/>
            <person name="Wu L."/>
            <person name="Ma J."/>
        </authorList>
    </citation>
    <scope>NUCLEOTIDE SEQUENCE [LARGE SCALE GENOMIC DNA]</scope>
    <source>
        <strain evidence="9">CGMCC 4.7106</strain>
    </source>
</reference>
<dbReference type="InterPro" id="IPR051559">
    <property type="entry name" value="HIF_prolyl_hydroxylases"/>
</dbReference>
<keyword evidence="2" id="KW-0479">Metal-binding</keyword>
<evidence type="ECO:0000259" key="7">
    <source>
        <dbReference type="PROSITE" id="PS51471"/>
    </source>
</evidence>
<keyword evidence="4" id="KW-0223">Dioxygenase</keyword>
<comment type="cofactor">
    <cofactor evidence="1">
        <name>L-ascorbate</name>
        <dbReference type="ChEBI" id="CHEBI:38290"/>
    </cofactor>
</comment>
<keyword evidence="9" id="KW-1185">Reference proteome</keyword>
<sequence length="196" mass="22564">MIDDIQRSGWCVLPDFMDREVAGALSAESLSAWEEGEFRRAGVGRGKDLVIREDVRTDHVSWLRDENITLCQQKYLDTLEEIRLVLNQNFFLGLMDFEGHFAVYPKGGFYKPHLDRHRNSMDRLVTVILYLNPEWQPGDGGELKLWTNPGDQDGEFVIIEPRMGTLVCFIAGDHWHEVLPAKKTRASITGWFRGRV</sequence>
<dbReference type="PANTHER" id="PTHR12907">
    <property type="entry name" value="EGL NINE HOMOLOG-RELATED"/>
    <property type="match status" value="1"/>
</dbReference>
<dbReference type="Gene3D" id="2.60.120.620">
    <property type="entry name" value="q2cbj1_9rhob like domain"/>
    <property type="match status" value="1"/>
</dbReference>
<evidence type="ECO:0000256" key="5">
    <source>
        <dbReference type="ARBA" id="ARBA00023002"/>
    </source>
</evidence>
<comment type="caution">
    <text evidence="8">The sequence shown here is derived from an EMBL/GenBank/DDBJ whole genome shotgun (WGS) entry which is preliminary data.</text>
</comment>
<dbReference type="InterPro" id="IPR006620">
    <property type="entry name" value="Pro_4_hyd_alph"/>
</dbReference>
<evidence type="ECO:0000313" key="9">
    <source>
        <dbReference type="Proteomes" id="UP001597375"/>
    </source>
</evidence>
<evidence type="ECO:0000256" key="1">
    <source>
        <dbReference type="ARBA" id="ARBA00001961"/>
    </source>
</evidence>
<dbReference type="SMART" id="SM00702">
    <property type="entry name" value="P4Hc"/>
    <property type="match status" value="1"/>
</dbReference>
<proteinExistence type="predicted"/>
<dbReference type="PROSITE" id="PS51471">
    <property type="entry name" value="FE2OG_OXY"/>
    <property type="match status" value="1"/>
</dbReference>
<evidence type="ECO:0000313" key="8">
    <source>
        <dbReference type="EMBL" id="MFD2256758.1"/>
    </source>
</evidence>
<organism evidence="8 9">
    <name type="scientific">Luteolibacter algae</name>
    <dbReference type="NCBI Taxonomy" id="454151"/>
    <lineage>
        <taxon>Bacteria</taxon>
        <taxon>Pseudomonadati</taxon>
        <taxon>Verrucomicrobiota</taxon>
        <taxon>Verrucomicrobiia</taxon>
        <taxon>Verrucomicrobiales</taxon>
        <taxon>Verrucomicrobiaceae</taxon>
        <taxon>Luteolibacter</taxon>
    </lineage>
</organism>
<dbReference type="Proteomes" id="UP001597375">
    <property type="component" value="Unassembled WGS sequence"/>
</dbReference>
<name>A0ABW5D8M4_9BACT</name>
<dbReference type="EMBL" id="JBHUIT010000012">
    <property type="protein sequence ID" value="MFD2256758.1"/>
    <property type="molecule type" value="Genomic_DNA"/>
</dbReference>
<evidence type="ECO:0000256" key="4">
    <source>
        <dbReference type="ARBA" id="ARBA00022964"/>
    </source>
</evidence>
<dbReference type="Pfam" id="PF13640">
    <property type="entry name" value="2OG-FeII_Oxy_3"/>
    <property type="match status" value="1"/>
</dbReference>
<accession>A0ABW5D8M4</accession>